<organism evidence="2 3">
    <name type="scientific">Morchella conica CCBAS932</name>
    <dbReference type="NCBI Taxonomy" id="1392247"/>
    <lineage>
        <taxon>Eukaryota</taxon>
        <taxon>Fungi</taxon>
        <taxon>Dikarya</taxon>
        <taxon>Ascomycota</taxon>
        <taxon>Pezizomycotina</taxon>
        <taxon>Pezizomycetes</taxon>
        <taxon>Pezizales</taxon>
        <taxon>Morchellaceae</taxon>
        <taxon>Morchella</taxon>
    </lineage>
</organism>
<proteinExistence type="predicted"/>
<dbReference type="EMBL" id="ML119110">
    <property type="protein sequence ID" value="RPB16148.1"/>
    <property type="molecule type" value="Genomic_DNA"/>
</dbReference>
<dbReference type="AlphaFoldDB" id="A0A3N4L327"/>
<sequence length="183" mass="20690">MLRNQVQINRSQPLFTDSRTPHLSTSIPCLHTPSGISTPSHKPLHRRKPPQHTPITTYHSPHPPPTNESERAIYTIKYNQNPTPMFTATRTTRHSTAIYPAALYIPRSRLYPQERGCPTIDPATQETTTYLVSQNAQLRYIPRAVAPLRSMISTLPHPARKHARTHPADADPDGDRMFHKANA</sequence>
<evidence type="ECO:0000256" key="1">
    <source>
        <dbReference type="SAM" id="MobiDB-lite"/>
    </source>
</evidence>
<feature type="compositionally biased region" description="Polar residues" evidence="1">
    <location>
        <begin position="1"/>
        <end position="27"/>
    </location>
</feature>
<accession>A0A3N4L327</accession>
<evidence type="ECO:0000313" key="3">
    <source>
        <dbReference type="Proteomes" id="UP000277580"/>
    </source>
</evidence>
<dbReference type="Proteomes" id="UP000277580">
    <property type="component" value="Unassembled WGS sequence"/>
</dbReference>
<dbReference type="InParanoid" id="A0A3N4L327"/>
<feature type="region of interest" description="Disordered" evidence="1">
    <location>
        <begin position="1"/>
        <end position="67"/>
    </location>
</feature>
<gene>
    <name evidence="2" type="ORF">P167DRAFT_351838</name>
</gene>
<evidence type="ECO:0000313" key="2">
    <source>
        <dbReference type="EMBL" id="RPB16148.1"/>
    </source>
</evidence>
<feature type="compositionally biased region" description="Basic and acidic residues" evidence="1">
    <location>
        <begin position="166"/>
        <end position="183"/>
    </location>
</feature>
<name>A0A3N4L327_9PEZI</name>
<reference evidence="2 3" key="1">
    <citation type="journal article" date="2018" name="Nat. Ecol. Evol.">
        <title>Pezizomycetes genomes reveal the molecular basis of ectomycorrhizal truffle lifestyle.</title>
        <authorList>
            <person name="Murat C."/>
            <person name="Payen T."/>
            <person name="Noel B."/>
            <person name="Kuo A."/>
            <person name="Morin E."/>
            <person name="Chen J."/>
            <person name="Kohler A."/>
            <person name="Krizsan K."/>
            <person name="Balestrini R."/>
            <person name="Da Silva C."/>
            <person name="Montanini B."/>
            <person name="Hainaut M."/>
            <person name="Levati E."/>
            <person name="Barry K.W."/>
            <person name="Belfiori B."/>
            <person name="Cichocki N."/>
            <person name="Clum A."/>
            <person name="Dockter R.B."/>
            <person name="Fauchery L."/>
            <person name="Guy J."/>
            <person name="Iotti M."/>
            <person name="Le Tacon F."/>
            <person name="Lindquist E.A."/>
            <person name="Lipzen A."/>
            <person name="Malagnac F."/>
            <person name="Mello A."/>
            <person name="Molinier V."/>
            <person name="Miyauchi S."/>
            <person name="Poulain J."/>
            <person name="Riccioni C."/>
            <person name="Rubini A."/>
            <person name="Sitrit Y."/>
            <person name="Splivallo R."/>
            <person name="Traeger S."/>
            <person name="Wang M."/>
            <person name="Zifcakova L."/>
            <person name="Wipf D."/>
            <person name="Zambonelli A."/>
            <person name="Paolocci F."/>
            <person name="Nowrousian M."/>
            <person name="Ottonello S."/>
            <person name="Baldrian P."/>
            <person name="Spatafora J.W."/>
            <person name="Henrissat B."/>
            <person name="Nagy L.G."/>
            <person name="Aury J.M."/>
            <person name="Wincker P."/>
            <person name="Grigoriev I.V."/>
            <person name="Bonfante P."/>
            <person name="Martin F.M."/>
        </authorList>
    </citation>
    <scope>NUCLEOTIDE SEQUENCE [LARGE SCALE GENOMIC DNA]</scope>
    <source>
        <strain evidence="2 3">CCBAS932</strain>
    </source>
</reference>
<feature type="region of interest" description="Disordered" evidence="1">
    <location>
        <begin position="155"/>
        <end position="183"/>
    </location>
</feature>
<keyword evidence="3" id="KW-1185">Reference proteome</keyword>
<protein>
    <submittedName>
        <fullName evidence="2">Uncharacterized protein</fullName>
    </submittedName>
</protein>